<accession>A0A383A6H2</accession>
<dbReference type="PANTHER" id="PTHR18895">
    <property type="entry name" value="HEMK METHYLTRANSFERASE"/>
    <property type="match status" value="1"/>
</dbReference>
<dbReference type="SUPFAM" id="SSF53335">
    <property type="entry name" value="S-adenosyl-L-methionine-dependent methyltransferases"/>
    <property type="match status" value="1"/>
</dbReference>
<dbReference type="InterPro" id="IPR029063">
    <property type="entry name" value="SAM-dependent_MTases_sf"/>
</dbReference>
<dbReference type="InterPro" id="IPR040758">
    <property type="entry name" value="PrmC_N"/>
</dbReference>
<dbReference type="Pfam" id="PF17827">
    <property type="entry name" value="PrmC_N"/>
    <property type="match status" value="1"/>
</dbReference>
<organism evidence="2">
    <name type="scientific">marine metagenome</name>
    <dbReference type="NCBI Taxonomy" id="408172"/>
    <lineage>
        <taxon>unclassified sequences</taxon>
        <taxon>metagenomes</taxon>
        <taxon>ecological metagenomes</taxon>
    </lineage>
</organism>
<dbReference type="EMBL" id="UINC01189498">
    <property type="protein sequence ID" value="SVE03213.1"/>
    <property type="molecule type" value="Genomic_DNA"/>
</dbReference>
<dbReference type="PANTHER" id="PTHR18895:SF74">
    <property type="entry name" value="MTRF1L RELEASE FACTOR GLUTAMINE METHYLTRANSFERASE"/>
    <property type="match status" value="1"/>
</dbReference>
<reference evidence="2" key="1">
    <citation type="submission" date="2018-05" db="EMBL/GenBank/DDBJ databases">
        <authorList>
            <person name="Lanie J.A."/>
            <person name="Ng W.-L."/>
            <person name="Kazmierczak K.M."/>
            <person name="Andrzejewski T.M."/>
            <person name="Davidsen T.M."/>
            <person name="Wayne K.J."/>
            <person name="Tettelin H."/>
            <person name="Glass J.I."/>
            <person name="Rusch D."/>
            <person name="Podicherti R."/>
            <person name="Tsui H.-C.T."/>
            <person name="Winkler M.E."/>
        </authorList>
    </citation>
    <scope>NUCLEOTIDE SEQUENCE</scope>
</reference>
<dbReference type="GO" id="GO:0036009">
    <property type="term" value="F:protein-glutamine N-methyltransferase activity"/>
    <property type="evidence" value="ECO:0007669"/>
    <property type="project" value="TreeGrafter"/>
</dbReference>
<dbReference type="AlphaFoldDB" id="A0A383A6H2"/>
<dbReference type="Gene3D" id="3.40.50.150">
    <property type="entry name" value="Vaccinia Virus protein VP39"/>
    <property type="match status" value="1"/>
</dbReference>
<gene>
    <name evidence="2" type="ORF">METZ01_LOCUS456067</name>
</gene>
<feature type="domain" description="Release factor glutamine methyltransferase N-terminal" evidence="1">
    <location>
        <begin position="20"/>
        <end position="84"/>
    </location>
</feature>
<dbReference type="Gene3D" id="1.10.8.10">
    <property type="entry name" value="DNA helicase RuvA subunit, C-terminal domain"/>
    <property type="match status" value="1"/>
</dbReference>
<feature type="non-terminal residue" evidence="2">
    <location>
        <position position="156"/>
    </location>
</feature>
<proteinExistence type="predicted"/>
<sequence>MTSTSPNPRGTICSATLATKLALQNAGIDEAPLEAEVLTRHVTGIDRAMFYAHPNRIITVPENQQLAMLVARRCQHEPLPYILGRWEFYGLDFIVSPAVLIPRPETEALVEQALMFAQSRVFDKPGTPSNTEWPHQLRVIDVGTGSGCIAIALAKD</sequence>
<protein>
    <recommendedName>
        <fullName evidence="1">Release factor glutamine methyltransferase N-terminal domain-containing protein</fullName>
    </recommendedName>
</protein>
<evidence type="ECO:0000313" key="2">
    <source>
        <dbReference type="EMBL" id="SVE03213.1"/>
    </source>
</evidence>
<evidence type="ECO:0000259" key="1">
    <source>
        <dbReference type="Pfam" id="PF17827"/>
    </source>
</evidence>
<name>A0A383A6H2_9ZZZZ</name>
<dbReference type="InterPro" id="IPR050320">
    <property type="entry name" value="N5-glutamine_MTase"/>
</dbReference>